<keyword evidence="3" id="KW-0804">Transcription</keyword>
<evidence type="ECO:0000313" key="5">
    <source>
        <dbReference type="EMBL" id="MER5171133.1"/>
    </source>
</evidence>
<dbReference type="Pfam" id="PF12833">
    <property type="entry name" value="HTH_18"/>
    <property type="match status" value="1"/>
</dbReference>
<dbReference type="Pfam" id="PF14525">
    <property type="entry name" value="AraC_binding_2"/>
    <property type="match status" value="1"/>
</dbReference>
<dbReference type="PANTHER" id="PTHR46796">
    <property type="entry name" value="HTH-TYPE TRANSCRIPTIONAL ACTIVATOR RHAS-RELATED"/>
    <property type="match status" value="1"/>
</dbReference>
<evidence type="ECO:0000256" key="1">
    <source>
        <dbReference type="ARBA" id="ARBA00023015"/>
    </source>
</evidence>
<dbReference type="InterPro" id="IPR018062">
    <property type="entry name" value="HTH_AraC-typ_CS"/>
</dbReference>
<name>A0ABV1SDY6_9RHOB</name>
<dbReference type="PROSITE" id="PS00041">
    <property type="entry name" value="HTH_ARAC_FAMILY_1"/>
    <property type="match status" value="1"/>
</dbReference>
<comment type="caution">
    <text evidence="5">The sequence shown here is derived from an EMBL/GenBank/DDBJ whole genome shotgun (WGS) entry which is preliminary data.</text>
</comment>
<gene>
    <name evidence="5" type="ORF">VSX56_05025</name>
</gene>
<evidence type="ECO:0000313" key="6">
    <source>
        <dbReference type="Proteomes" id="UP001438953"/>
    </source>
</evidence>
<dbReference type="InterPro" id="IPR050204">
    <property type="entry name" value="AraC_XylS_family_regulators"/>
</dbReference>
<keyword evidence="2" id="KW-0238">DNA-binding</keyword>
<dbReference type="PANTHER" id="PTHR46796:SF6">
    <property type="entry name" value="ARAC SUBFAMILY"/>
    <property type="match status" value="1"/>
</dbReference>
<dbReference type="SUPFAM" id="SSF46689">
    <property type="entry name" value="Homeodomain-like"/>
    <property type="match status" value="1"/>
</dbReference>
<keyword evidence="6" id="KW-1185">Reference proteome</keyword>
<evidence type="ECO:0000259" key="4">
    <source>
        <dbReference type="PROSITE" id="PS01124"/>
    </source>
</evidence>
<evidence type="ECO:0000256" key="2">
    <source>
        <dbReference type="ARBA" id="ARBA00023125"/>
    </source>
</evidence>
<evidence type="ECO:0000256" key="3">
    <source>
        <dbReference type="ARBA" id="ARBA00023163"/>
    </source>
</evidence>
<dbReference type="InterPro" id="IPR035418">
    <property type="entry name" value="AraC-bd_2"/>
</dbReference>
<dbReference type="Gene3D" id="1.10.10.60">
    <property type="entry name" value="Homeodomain-like"/>
    <property type="match status" value="1"/>
</dbReference>
<dbReference type="RefSeq" id="WP_339114611.1">
    <property type="nucleotide sequence ID" value="NZ_JAYWLC010000003.1"/>
</dbReference>
<feature type="domain" description="HTH araC/xylS-type" evidence="4">
    <location>
        <begin position="222"/>
        <end position="321"/>
    </location>
</feature>
<organism evidence="5 6">
    <name type="scientific">Thioclava kandeliae</name>
    <dbReference type="NCBI Taxonomy" id="3070818"/>
    <lineage>
        <taxon>Bacteria</taxon>
        <taxon>Pseudomonadati</taxon>
        <taxon>Pseudomonadota</taxon>
        <taxon>Alphaproteobacteria</taxon>
        <taxon>Rhodobacterales</taxon>
        <taxon>Paracoccaceae</taxon>
        <taxon>Thioclava</taxon>
    </lineage>
</organism>
<keyword evidence="1" id="KW-0805">Transcription regulation</keyword>
<dbReference type="EMBL" id="JAYWLC010000003">
    <property type="protein sequence ID" value="MER5171133.1"/>
    <property type="molecule type" value="Genomic_DNA"/>
</dbReference>
<dbReference type="InterPro" id="IPR020449">
    <property type="entry name" value="Tscrpt_reg_AraC-type_HTH"/>
</dbReference>
<dbReference type="PRINTS" id="PR00032">
    <property type="entry name" value="HTHARAC"/>
</dbReference>
<reference evidence="5 6" key="1">
    <citation type="submission" date="2024-06" db="EMBL/GenBank/DDBJ databases">
        <title>Thioclava kandeliae sp. nov. from a rhizosphere soil sample of Kandelia candel in a mangrove.</title>
        <authorList>
            <person name="Mu T."/>
        </authorList>
    </citation>
    <scope>NUCLEOTIDE SEQUENCE [LARGE SCALE GENOMIC DNA]</scope>
    <source>
        <strain evidence="5 6">CPCC 100088</strain>
    </source>
</reference>
<dbReference type="InterPro" id="IPR009057">
    <property type="entry name" value="Homeodomain-like_sf"/>
</dbReference>
<sequence>MIPLTTNVKSSTFINAQALPAKDRFAFWNDVIHAHFCPAENSARGNAKDFEAKIRMRPLGSLGVSELETSGMTSKRTVNCMRKMPLDSFFVSRLTRGQAHVAQSGRDAVQKTGDFIMYDANSPFQIDMAETYGGNWIRVPRSLLLNRMPHAEAMTARALSGNTPLGKMLTHIMLEIQDLDLPADSPATQRVANSLIDLLTAAFECEHGISQMENSRHIGLLDKAKGWILANLEDCDIDSDRLVDVLGVSRRTLNRIFATENTTPIRWLWSQRLKRAHEMLCSGHELRVSEVALKCGFSDFSHFSRAFKSEFGLTPKSLLKDLH</sequence>
<accession>A0ABV1SDY6</accession>
<dbReference type="SMART" id="SM00342">
    <property type="entry name" value="HTH_ARAC"/>
    <property type="match status" value="1"/>
</dbReference>
<dbReference type="PROSITE" id="PS01124">
    <property type="entry name" value="HTH_ARAC_FAMILY_2"/>
    <property type="match status" value="1"/>
</dbReference>
<protein>
    <submittedName>
        <fullName evidence="5">Helix-turn-helix domain-containing protein</fullName>
    </submittedName>
</protein>
<dbReference type="Proteomes" id="UP001438953">
    <property type="component" value="Unassembled WGS sequence"/>
</dbReference>
<proteinExistence type="predicted"/>
<dbReference type="InterPro" id="IPR018060">
    <property type="entry name" value="HTH_AraC"/>
</dbReference>